<sequence length="120" mass="13763">MSNVTNVLILLAVMAWVLQIVLGWWQVNRFNQAFMLLSKQGNVGIGRTKGRFKSKIVIVLAFNEDRYIVNNIVMKGWTVFSKPQSMPELNGLYYDEINPFTIFPTNKNAREALVEAIQLK</sequence>
<dbReference type="NCBIfam" id="NF007592">
    <property type="entry name" value="PRK10234.1"/>
    <property type="match status" value="1"/>
</dbReference>
<dbReference type="AlphaFoldDB" id="A0A263HC76"/>
<dbReference type="RefSeq" id="WP_094946799.1">
    <property type="nucleotide sequence ID" value="NZ_NLFK01000008.1"/>
</dbReference>
<dbReference type="PIRSF" id="PIRSF011474">
    <property type="entry name" value="Glucitol_operon_activator"/>
    <property type="match status" value="1"/>
</dbReference>
<evidence type="ECO:0000313" key="3">
    <source>
        <dbReference type="Proteomes" id="UP000215738"/>
    </source>
</evidence>
<organism evidence="2 4">
    <name type="scientific">Actinobacillus seminis</name>
    <dbReference type="NCBI Taxonomy" id="722"/>
    <lineage>
        <taxon>Bacteria</taxon>
        <taxon>Pseudomonadati</taxon>
        <taxon>Pseudomonadota</taxon>
        <taxon>Gammaproteobacteria</taxon>
        <taxon>Pasteurellales</taxon>
        <taxon>Pasteurellaceae</taxon>
        <taxon>Actinobacillus</taxon>
    </lineage>
</organism>
<evidence type="ECO:0000313" key="4">
    <source>
        <dbReference type="Proteomes" id="UP000254507"/>
    </source>
</evidence>
<dbReference type="FunCoup" id="A0A263HC76">
    <property type="interactions" value="8"/>
</dbReference>
<dbReference type="OrthoDB" id="4774974at2"/>
<keyword evidence="2" id="KW-0238">DNA-binding</keyword>
<gene>
    <name evidence="1" type="ORF">CFY87_08735</name>
    <name evidence="2" type="ORF">NCTC10851_02167</name>
</gene>
<dbReference type="Pfam" id="PF06923">
    <property type="entry name" value="GutM"/>
    <property type="match status" value="1"/>
</dbReference>
<evidence type="ECO:0000313" key="2">
    <source>
        <dbReference type="EMBL" id="SUU38587.1"/>
    </source>
</evidence>
<dbReference type="InParanoid" id="A0A263HC76"/>
<dbReference type="GO" id="GO:0003677">
    <property type="term" value="F:DNA binding"/>
    <property type="evidence" value="ECO:0007669"/>
    <property type="project" value="UniProtKB-KW"/>
</dbReference>
<proteinExistence type="predicted"/>
<dbReference type="InterPro" id="IPR009693">
    <property type="entry name" value="Glucitol_operon_activator"/>
</dbReference>
<accession>A0A263HC76</accession>
<reference evidence="1 3" key="1">
    <citation type="submission" date="2017-07" db="EMBL/GenBank/DDBJ databases">
        <title>Virulence factors identified in Actinobacillus seminis.</title>
        <authorList>
            <person name="Negrete-Abascal E."/>
            <person name="Vaca-Pacheco S."/>
            <person name="Montes-Garcia F."/>
            <person name="Leyto-Gil A.M."/>
            <person name="Fragoso-Garcia E."/>
            <person name="Carvente-Garcia R."/>
            <person name="Perez-Agueros S."/>
            <person name="Castelan-Sanchez H.G."/>
            <person name="Garcia-Molina A."/>
            <person name="Villamar T.E."/>
            <person name="Vazquez-Cruz C."/>
        </authorList>
    </citation>
    <scope>NUCLEOTIDE SEQUENCE [LARGE SCALE GENOMIC DNA]</scope>
    <source>
        <strain evidence="1 3">ATCC 15768</strain>
    </source>
</reference>
<keyword evidence="3" id="KW-1185">Reference proteome</keyword>
<protein>
    <submittedName>
        <fullName evidence="2">DNA-binding transcriptional activator GutM</fullName>
    </submittedName>
    <submittedName>
        <fullName evidence="1">Transcriptional regulator GutM</fullName>
    </submittedName>
</protein>
<evidence type="ECO:0000313" key="1">
    <source>
        <dbReference type="EMBL" id="OZN24529.1"/>
    </source>
</evidence>
<dbReference type="Proteomes" id="UP000254507">
    <property type="component" value="Unassembled WGS sequence"/>
</dbReference>
<dbReference type="Proteomes" id="UP000215738">
    <property type="component" value="Unassembled WGS sequence"/>
</dbReference>
<reference evidence="2 4" key="2">
    <citation type="submission" date="2018-06" db="EMBL/GenBank/DDBJ databases">
        <authorList>
            <consortium name="Pathogen Informatics"/>
            <person name="Doyle S."/>
        </authorList>
    </citation>
    <scope>NUCLEOTIDE SEQUENCE [LARGE SCALE GENOMIC DNA]</scope>
    <source>
        <strain evidence="2 4">NCTC10851</strain>
    </source>
</reference>
<dbReference type="EMBL" id="NLFK01000008">
    <property type="protein sequence ID" value="OZN24529.1"/>
    <property type="molecule type" value="Genomic_DNA"/>
</dbReference>
<name>A0A263HC76_9PAST</name>
<dbReference type="EMBL" id="UFSB01000001">
    <property type="protein sequence ID" value="SUU38587.1"/>
    <property type="molecule type" value="Genomic_DNA"/>
</dbReference>